<feature type="transmembrane region" description="Helical" evidence="1">
    <location>
        <begin position="266"/>
        <end position="286"/>
    </location>
</feature>
<feature type="transmembrane region" description="Helical" evidence="1">
    <location>
        <begin position="386"/>
        <end position="406"/>
    </location>
</feature>
<dbReference type="Proteomes" id="UP000503162">
    <property type="component" value="Chromosome"/>
</dbReference>
<dbReference type="KEGG" id="hcz:G9Q37_11650"/>
<name>A0A6G8IHT0_9BURK</name>
<keyword evidence="1" id="KW-1133">Transmembrane helix</keyword>
<feature type="chain" id="PRO_5026088503" evidence="2">
    <location>
        <begin position="32"/>
        <end position="590"/>
    </location>
</feature>
<dbReference type="SUPFAM" id="SSF55073">
    <property type="entry name" value="Nucleotide cyclase"/>
    <property type="match status" value="1"/>
</dbReference>
<dbReference type="PANTHER" id="PTHR44757:SF2">
    <property type="entry name" value="BIOFILM ARCHITECTURE MAINTENANCE PROTEIN MBAA"/>
    <property type="match status" value="1"/>
</dbReference>
<dbReference type="AlphaFoldDB" id="A0A6G8IHT0"/>
<feature type="transmembrane region" description="Helical" evidence="1">
    <location>
        <begin position="357"/>
        <end position="374"/>
    </location>
</feature>
<dbReference type="InterPro" id="IPR011623">
    <property type="entry name" value="7TMR_DISM_rcpt_extracell_dom1"/>
</dbReference>
<dbReference type="RefSeq" id="WP_166227354.1">
    <property type="nucleotide sequence ID" value="NZ_CP049989.1"/>
</dbReference>
<organism evidence="4 5">
    <name type="scientific">Hydrogenophaga crocea</name>
    <dbReference type="NCBI Taxonomy" id="2716225"/>
    <lineage>
        <taxon>Bacteria</taxon>
        <taxon>Pseudomonadati</taxon>
        <taxon>Pseudomonadota</taxon>
        <taxon>Betaproteobacteria</taxon>
        <taxon>Burkholderiales</taxon>
        <taxon>Comamonadaceae</taxon>
        <taxon>Hydrogenophaga</taxon>
    </lineage>
</organism>
<feature type="transmembrane region" description="Helical" evidence="1">
    <location>
        <begin position="298"/>
        <end position="319"/>
    </location>
</feature>
<dbReference type="InterPro" id="IPR052155">
    <property type="entry name" value="Biofilm_reg_signaling"/>
</dbReference>
<feature type="signal peptide" evidence="2">
    <location>
        <begin position="1"/>
        <end position="31"/>
    </location>
</feature>
<keyword evidence="5" id="KW-1185">Reference proteome</keyword>
<protein>
    <submittedName>
        <fullName evidence="4">Diguanylate cyclase</fullName>
    </submittedName>
</protein>
<keyword evidence="2" id="KW-0732">Signal</keyword>
<accession>A0A6G8IHT0</accession>
<dbReference type="InterPro" id="IPR043128">
    <property type="entry name" value="Rev_trsase/Diguanyl_cyclase"/>
</dbReference>
<feature type="transmembrane region" description="Helical" evidence="1">
    <location>
        <begin position="208"/>
        <end position="228"/>
    </location>
</feature>
<dbReference type="InterPro" id="IPR029787">
    <property type="entry name" value="Nucleotide_cyclase"/>
</dbReference>
<dbReference type="EMBL" id="CP049989">
    <property type="protein sequence ID" value="QIM52752.1"/>
    <property type="molecule type" value="Genomic_DNA"/>
</dbReference>
<evidence type="ECO:0000313" key="4">
    <source>
        <dbReference type="EMBL" id="QIM52752.1"/>
    </source>
</evidence>
<reference evidence="4 5" key="1">
    <citation type="submission" date="2020-03" db="EMBL/GenBank/DDBJ databases">
        <title>Hydrogenophaga sp. nov. isolated from cyanobacterial mat.</title>
        <authorList>
            <person name="Thorat V."/>
            <person name="Kirdat K."/>
            <person name="Tiwarekar B."/>
            <person name="Costa E.D."/>
            <person name="Yadav A."/>
        </authorList>
    </citation>
    <scope>NUCLEOTIDE SEQUENCE [LARGE SCALE GENOMIC DNA]</scope>
    <source>
        <strain evidence="4 5">BA0156</strain>
    </source>
</reference>
<dbReference type="NCBIfam" id="TIGR00254">
    <property type="entry name" value="GGDEF"/>
    <property type="match status" value="1"/>
</dbReference>
<keyword evidence="1" id="KW-0812">Transmembrane</keyword>
<proteinExistence type="predicted"/>
<dbReference type="InterPro" id="IPR011622">
    <property type="entry name" value="7TMR_DISM_rcpt_extracell_dom2"/>
</dbReference>
<feature type="transmembrane region" description="Helical" evidence="1">
    <location>
        <begin position="325"/>
        <end position="345"/>
    </location>
</feature>
<evidence type="ECO:0000259" key="3">
    <source>
        <dbReference type="PROSITE" id="PS50887"/>
    </source>
</evidence>
<sequence length="590" mass="65346">MPSSPTVWQRLGAALGLCLALIAPPTSTALAAIAAPSAGEPSRPIVLDDRHGTVDLAGRSEQLLDPNGSLGIEEIEAHRHTGVWTLRAAGDRTRLANDAALWIRFEVMQRSTDAAWELELARSGTDFIELYHRDAQGRWRVQRAGDRLPVRDWAHPDRYPVFGLDARPGEAVRYWVRIEHARVPFSGELRLHDHNTLREMRIHQQFGLGVYFGMALLLTLVALVHVAVYRDMAFALYAVYTTLLGLGMAASLGVGGQFLWPGQARWNQVAEFVLLPLMGVAGLLFVRQVAQPRRLGRLLDRLCLGLALLWLATVAWDLIAPSRLSLQAVTALGTAAMATIAAMLWRAWRSGDGWLRWFVLGMLPVLIAGALPVMRNFNLISSGFLSQYGMVIAATLEAPVLVYALLQRSRMQHESQMRARALERTEPLTGLMVRSHMMLCLHDSLVRAQRYHHSSALLLVRLDNHAELLERHGRETADRALVITASLLRSQARDVDTAARVDDQDFALLMEGPVKDTQAAGVATSLVAAGLRSPDRLPPGTTLRLRVVVALLPDARGEHGQDAEAHLRWMHEGLRLLGQDPRKAILRLNF</sequence>
<dbReference type="Pfam" id="PF07696">
    <property type="entry name" value="7TMR-DISMED2"/>
    <property type="match status" value="1"/>
</dbReference>
<gene>
    <name evidence="4" type="ORF">G9Q37_11650</name>
</gene>
<dbReference type="Pfam" id="PF00990">
    <property type="entry name" value="GGDEF"/>
    <property type="match status" value="1"/>
</dbReference>
<feature type="transmembrane region" description="Helical" evidence="1">
    <location>
        <begin position="235"/>
        <end position="260"/>
    </location>
</feature>
<dbReference type="Gene3D" id="3.30.70.270">
    <property type="match status" value="1"/>
</dbReference>
<evidence type="ECO:0000256" key="1">
    <source>
        <dbReference type="SAM" id="Phobius"/>
    </source>
</evidence>
<evidence type="ECO:0000313" key="5">
    <source>
        <dbReference type="Proteomes" id="UP000503162"/>
    </source>
</evidence>
<dbReference type="PROSITE" id="PS50887">
    <property type="entry name" value="GGDEF"/>
    <property type="match status" value="1"/>
</dbReference>
<evidence type="ECO:0000256" key="2">
    <source>
        <dbReference type="SAM" id="SignalP"/>
    </source>
</evidence>
<dbReference type="SMART" id="SM00267">
    <property type="entry name" value="GGDEF"/>
    <property type="match status" value="1"/>
</dbReference>
<dbReference type="InterPro" id="IPR000160">
    <property type="entry name" value="GGDEF_dom"/>
</dbReference>
<dbReference type="PANTHER" id="PTHR44757">
    <property type="entry name" value="DIGUANYLATE CYCLASE DGCP"/>
    <property type="match status" value="1"/>
</dbReference>
<dbReference type="Pfam" id="PF07695">
    <property type="entry name" value="7TMR-DISM_7TM"/>
    <property type="match status" value="1"/>
</dbReference>
<feature type="domain" description="GGDEF" evidence="3">
    <location>
        <begin position="453"/>
        <end position="590"/>
    </location>
</feature>
<keyword evidence="1" id="KW-0472">Membrane</keyword>
<dbReference type="Gene3D" id="2.60.40.2380">
    <property type="match status" value="1"/>
</dbReference>